<dbReference type="GO" id="GO:0071540">
    <property type="term" value="C:eukaryotic translation initiation factor 3 complex, eIF3e"/>
    <property type="evidence" value="ECO:0007669"/>
    <property type="project" value="TreeGrafter"/>
</dbReference>
<evidence type="ECO:0000256" key="3">
    <source>
        <dbReference type="ARBA" id="ARBA00022540"/>
    </source>
</evidence>
<dbReference type="AlphaFoldDB" id="A0A1S3GYG1"/>
<evidence type="ECO:0000313" key="10">
    <source>
        <dbReference type="RefSeq" id="XP_013378702.1"/>
    </source>
</evidence>
<feature type="coiled-coil region" evidence="6">
    <location>
        <begin position="571"/>
        <end position="727"/>
    </location>
</feature>
<comment type="subunit">
    <text evidence="6">Component of the eukaryotic translation initiation factor 3 (eIF-3) complex.</text>
</comment>
<dbReference type="GO" id="GO:0016282">
    <property type="term" value="C:eukaryotic 43S preinitiation complex"/>
    <property type="evidence" value="ECO:0007669"/>
    <property type="project" value="UniProtKB-UniRule"/>
</dbReference>
<dbReference type="Proteomes" id="UP000085678">
    <property type="component" value="Unplaced"/>
</dbReference>
<dbReference type="PANTHER" id="PTHR14005">
    <property type="entry name" value="EUKARYOTIC TRANSLATION INITIATION FACTOR 3, THETA SUBUNIT"/>
    <property type="match status" value="1"/>
</dbReference>
<gene>
    <name evidence="10" type="primary">LOC106150437</name>
</gene>
<dbReference type="SMART" id="SM00088">
    <property type="entry name" value="PINT"/>
    <property type="match status" value="1"/>
</dbReference>
<dbReference type="InterPro" id="IPR054711">
    <property type="entry name" value="eIF3a_PCI_TPR-like"/>
</dbReference>
<dbReference type="GeneID" id="106150437"/>
<evidence type="ECO:0000256" key="4">
    <source>
        <dbReference type="ARBA" id="ARBA00022884"/>
    </source>
</evidence>
<dbReference type="GO" id="GO:0071541">
    <property type="term" value="C:eukaryotic translation initiation factor 3 complex, eIF3m"/>
    <property type="evidence" value="ECO:0007669"/>
    <property type="project" value="TreeGrafter"/>
</dbReference>
<dbReference type="KEGG" id="lak:106150437"/>
<organism evidence="9 10">
    <name type="scientific">Lingula anatina</name>
    <name type="common">Brachiopod</name>
    <name type="synonym">Lingula unguis</name>
    <dbReference type="NCBI Taxonomy" id="7574"/>
    <lineage>
        <taxon>Eukaryota</taxon>
        <taxon>Metazoa</taxon>
        <taxon>Spiralia</taxon>
        <taxon>Lophotrochozoa</taxon>
        <taxon>Brachiopoda</taxon>
        <taxon>Linguliformea</taxon>
        <taxon>Lingulata</taxon>
        <taxon>Lingulida</taxon>
        <taxon>Linguloidea</taxon>
        <taxon>Lingulidae</taxon>
        <taxon>Lingula</taxon>
    </lineage>
</organism>
<dbReference type="PANTHER" id="PTHR14005:SF0">
    <property type="entry name" value="EUKARYOTIC TRANSLATION INITIATION FACTOR 3 SUBUNIT A"/>
    <property type="match status" value="1"/>
</dbReference>
<proteinExistence type="inferred from homology"/>
<evidence type="ECO:0000256" key="2">
    <source>
        <dbReference type="ARBA" id="ARBA00022490"/>
    </source>
</evidence>
<dbReference type="PROSITE" id="PS50250">
    <property type="entry name" value="PCI"/>
    <property type="match status" value="1"/>
</dbReference>
<dbReference type="GO" id="GO:0001732">
    <property type="term" value="P:formation of cytoplasmic translation initiation complex"/>
    <property type="evidence" value="ECO:0007669"/>
    <property type="project" value="UniProtKB-UniRule"/>
</dbReference>
<evidence type="ECO:0000259" key="8">
    <source>
        <dbReference type="PROSITE" id="PS50250"/>
    </source>
</evidence>
<dbReference type="GO" id="GO:0043614">
    <property type="term" value="C:multi-eIF complex"/>
    <property type="evidence" value="ECO:0007669"/>
    <property type="project" value="TreeGrafter"/>
</dbReference>
<comment type="subcellular location">
    <subcellularLocation>
        <location evidence="1 6">Cytoplasm</location>
    </subcellularLocation>
</comment>
<feature type="domain" description="PCI" evidence="8">
    <location>
        <begin position="315"/>
        <end position="494"/>
    </location>
</feature>
<keyword evidence="6" id="KW-0175">Coiled coil</keyword>
<dbReference type="Pfam" id="PF01399">
    <property type="entry name" value="PCI"/>
    <property type="match status" value="1"/>
</dbReference>
<evidence type="ECO:0000256" key="1">
    <source>
        <dbReference type="ARBA" id="ARBA00004496"/>
    </source>
</evidence>
<protein>
    <recommendedName>
        <fullName evidence="6">Eukaryotic translation initiation factor 3 subunit A</fullName>
        <shortName evidence="6">eIF3a</shortName>
    </recommendedName>
    <alternativeName>
        <fullName evidence="6">Eukaryotic translation initiation factor 3 subunit 10</fullName>
    </alternativeName>
</protein>
<dbReference type="GO" id="GO:0002188">
    <property type="term" value="P:translation reinitiation"/>
    <property type="evidence" value="ECO:0007669"/>
    <property type="project" value="TreeGrafter"/>
</dbReference>
<feature type="compositionally biased region" description="Basic and acidic residues" evidence="7">
    <location>
        <begin position="802"/>
        <end position="888"/>
    </location>
</feature>
<dbReference type="STRING" id="7574.A0A1S3GYG1"/>
<dbReference type="Gene3D" id="1.25.40.860">
    <property type="match status" value="1"/>
</dbReference>
<feature type="compositionally biased region" description="Basic residues" evidence="7">
    <location>
        <begin position="785"/>
        <end position="801"/>
    </location>
</feature>
<reference evidence="10" key="1">
    <citation type="submission" date="2025-08" db="UniProtKB">
        <authorList>
            <consortium name="RefSeq"/>
        </authorList>
    </citation>
    <scope>IDENTIFICATION</scope>
    <source>
        <tissue evidence="10">Gonads</tissue>
    </source>
</reference>
<name>A0A1S3GYG1_LINAN</name>
<keyword evidence="3 6" id="KW-0396">Initiation factor</keyword>
<dbReference type="RefSeq" id="XP_013378702.1">
    <property type="nucleotide sequence ID" value="XM_013523248.2"/>
</dbReference>
<keyword evidence="4 6" id="KW-0694">RNA-binding</keyword>
<evidence type="ECO:0000256" key="6">
    <source>
        <dbReference type="HAMAP-Rule" id="MF_03000"/>
    </source>
</evidence>
<dbReference type="GO" id="GO:0003729">
    <property type="term" value="F:mRNA binding"/>
    <property type="evidence" value="ECO:0007669"/>
    <property type="project" value="TreeGrafter"/>
</dbReference>
<dbReference type="GO" id="GO:0003743">
    <property type="term" value="F:translation initiation factor activity"/>
    <property type="evidence" value="ECO:0007669"/>
    <property type="project" value="UniProtKB-UniRule"/>
</dbReference>
<comment type="function">
    <text evidence="6">RNA-binding component of the eukaryotic translation initiation factor 3 (eIF-3) complex, which is involved in protein synthesis of a specialized repertoire of mRNAs and, together with other initiation factors, stimulates binding of mRNA and methionyl-tRNAi to the 40S ribosome. The eIF-3 complex specifically targets and initiates translation of a subset of mRNAs involved in cell proliferation.</text>
</comment>
<feature type="compositionally biased region" description="Basic and acidic residues" evidence="7">
    <location>
        <begin position="898"/>
        <end position="983"/>
    </location>
</feature>
<keyword evidence="5 6" id="KW-0648">Protein biosynthesis</keyword>
<keyword evidence="9" id="KW-1185">Reference proteome</keyword>
<accession>A0A1S3GYG1</accession>
<dbReference type="FunCoup" id="A0A1S3GYG1">
    <property type="interactions" value="2936"/>
</dbReference>
<dbReference type="InterPro" id="IPR000717">
    <property type="entry name" value="PCI_dom"/>
</dbReference>
<dbReference type="Gene3D" id="4.10.860.10">
    <property type="entry name" value="UVR domain"/>
    <property type="match status" value="1"/>
</dbReference>
<dbReference type="OMA" id="EHITNKR"/>
<dbReference type="Pfam" id="PF22591">
    <property type="entry name" value="eIF3a_PCI_TPR-like"/>
    <property type="match status" value="1"/>
</dbReference>
<comment type="similarity">
    <text evidence="6">Belongs to the eIF-3 subunit A family.</text>
</comment>
<dbReference type="InParanoid" id="A0A1S3GYG1"/>
<sequence>MPTYFQRPENALKRANEFIDVGKKQRALDALYDVIKSKKHRTWQKIHEPIMEKYLVLCVELKKSHVAKEGLYQYKLICQQVNIKSLEDVVRKYLALAEDKTEEARAQSHQAVVDIDDLDVIQTPESLLLSAVSGEDSQDRSDRAILTPWVKFLWESYRQCLDLLRNNSRVEKLYQDIAQQAFKFCLKYQRKTEFRKLCDNLRTHLGHIHKHQHQQTAINLNNPESQAMHLETRLVQLDSAIQMELWQEAFKAVEDIHGLISLSKKPPKPSLMANYYQKLGLVFWKAGNRLFHACALHRLFHLSREQRKNLSPEEQQKMASRVLCATLAVPILPSRNPIDQLLEVDSTTLEKQRRLATLLGLQTPPNRTALIKDLVKYSMLQHVHPEVQNLYRWLEVDFHPLKLSQRVASSMEYIENNEDLCQYESALHEITITRLLKQISQVYQTIEFARLAKLAPFANKFQLERVIVDSARRLELQIRIDHRTKSLSFGMDLGVAQKEDVPEGPYLQSMPSEQIRNQMTNMAQALHKAVNMIKPEGKKKKEEEIKEHIVTAYRQTSAREHQRILSRRQIIEDRKELLESLSVQREREELQKEEEIRSKAHAAEMARLEREAEERERQRRVEEQKEIQKKHAKERLKQLKETELGAKAFKDLHEEDIVELDADEILARQVEQLEKEKKELQERLNAQSKKVDHLARAKCLEEIPLLKQQYEEEKVKLREFWEQEEQERIEKIMAEREMALEHSDRLKRMMEDKDAFLKKIAQARMSVYKEKLAEFNKKLAEERKKRLQKRKEMRIKERRQKRQEEKEEAEQRAREEAMKREREEKERIEREQREEEERQYEEKMRKLEEIAEKQRQKEREIEEREAKRREEIRGQDDRGGDQREERGGAWRAPVRGGGWREREKERELSWKKRDDGDGGREHDWRRGEGPRIERDFRRDEPRDLRKDERGPDRDFRRDDRGPPDRDMRRDDRGPDRDFCRDASPRGGFGRGGDDGRPPARDDRDWGRRGDDRDWGRREPPRDDWRRGPPARDERDSRMPYRDIREEHRDSRMPARDIREERDGRMPARDIREDRDSRMPARDIREDRDFGRRDGPPRDDWRRGPPRDDRDGGGWRRGGDERGPPSRDDWGGRGGGRDMRGAGRNEEREWRRGDTKDAPSRDKRGDGDEWTTVKY</sequence>
<evidence type="ECO:0000256" key="7">
    <source>
        <dbReference type="SAM" id="MobiDB-lite"/>
    </source>
</evidence>
<feature type="region of interest" description="Disordered" evidence="7">
    <location>
        <begin position="783"/>
        <end position="1174"/>
    </location>
</feature>
<evidence type="ECO:0000313" key="9">
    <source>
        <dbReference type="Proteomes" id="UP000085678"/>
    </source>
</evidence>
<keyword evidence="2 6" id="KW-0963">Cytoplasm</keyword>
<dbReference type="InterPro" id="IPR027512">
    <property type="entry name" value="EIF3A"/>
</dbReference>
<evidence type="ECO:0000256" key="5">
    <source>
        <dbReference type="ARBA" id="ARBA00022917"/>
    </source>
</evidence>
<dbReference type="FunFam" id="4.10.860.10:FF:000001">
    <property type="entry name" value="Eukaryotic translation initiation factor 3 subunit A"/>
    <property type="match status" value="1"/>
</dbReference>
<dbReference type="OrthoDB" id="18884at2759"/>
<dbReference type="GO" id="GO:0033290">
    <property type="term" value="C:eukaryotic 48S preinitiation complex"/>
    <property type="evidence" value="ECO:0007669"/>
    <property type="project" value="UniProtKB-UniRule"/>
</dbReference>
<dbReference type="HAMAP" id="MF_03000">
    <property type="entry name" value="eIF3a"/>
    <property type="match status" value="1"/>
</dbReference>
<feature type="compositionally biased region" description="Basic and acidic residues" evidence="7">
    <location>
        <begin position="991"/>
        <end position="1166"/>
    </location>
</feature>